<feature type="transmembrane region" description="Helical" evidence="1">
    <location>
        <begin position="46"/>
        <end position="62"/>
    </location>
</feature>
<dbReference type="Proteomes" id="UP000217838">
    <property type="component" value="Unassembled WGS sequence"/>
</dbReference>
<dbReference type="AlphaFoldDB" id="A0A2A4YGB9"/>
<evidence type="ECO:0000313" key="3">
    <source>
        <dbReference type="Proteomes" id="UP000217838"/>
    </source>
</evidence>
<comment type="caution">
    <text evidence="2">The sequence shown here is derived from an EMBL/GenBank/DDBJ whole genome shotgun (WGS) entry which is preliminary data.</text>
</comment>
<name>A0A2A4YGB9_UNCAE</name>
<keyword evidence="1" id="KW-0472">Membrane</keyword>
<keyword evidence="1" id="KW-1133">Transmembrane helix</keyword>
<proteinExistence type="predicted"/>
<evidence type="ECO:0000313" key="2">
    <source>
        <dbReference type="EMBL" id="PCI93876.1"/>
    </source>
</evidence>
<feature type="transmembrane region" description="Helical" evidence="1">
    <location>
        <begin position="21"/>
        <end position="40"/>
    </location>
</feature>
<dbReference type="EMBL" id="NVUU01000050">
    <property type="protein sequence ID" value="PCI93876.1"/>
    <property type="molecule type" value="Genomic_DNA"/>
</dbReference>
<organism evidence="2 3">
    <name type="scientific">Aerophobetes bacterium</name>
    <dbReference type="NCBI Taxonomy" id="2030807"/>
    <lineage>
        <taxon>Bacteria</taxon>
        <taxon>Candidatus Aerophobota</taxon>
    </lineage>
</organism>
<protein>
    <submittedName>
        <fullName evidence="2">Uncharacterized protein</fullName>
    </submittedName>
</protein>
<sequence>MDEEKKDGVSVQQIENFGKRYHVEIFFTIVFILASFFSLLFYGPGWSIYAAGIGGVIGVWIPKHIGRAAHGTFRFCNKQQKVTVVIIAVVGVILSIFLPPLIFLCTGLIAGRSFHRHAAESSGQSGNDQKHK</sequence>
<keyword evidence="1" id="KW-0812">Transmembrane</keyword>
<reference evidence="3" key="1">
    <citation type="submission" date="2017-08" db="EMBL/GenBank/DDBJ databases">
        <title>A dynamic microbial community with high functional redundancy inhabits the cold, oxic subseafloor aquifer.</title>
        <authorList>
            <person name="Tully B.J."/>
            <person name="Wheat C.G."/>
            <person name="Glazer B.T."/>
            <person name="Huber J.A."/>
        </authorList>
    </citation>
    <scope>NUCLEOTIDE SEQUENCE [LARGE SCALE GENOMIC DNA]</scope>
</reference>
<feature type="transmembrane region" description="Helical" evidence="1">
    <location>
        <begin position="82"/>
        <end position="110"/>
    </location>
</feature>
<gene>
    <name evidence="2" type="ORF">COB11_04645</name>
</gene>
<evidence type="ECO:0000256" key="1">
    <source>
        <dbReference type="SAM" id="Phobius"/>
    </source>
</evidence>
<accession>A0A2A4YGB9</accession>